<dbReference type="EMBL" id="AP022614">
    <property type="protein sequence ID" value="BBZ44691.1"/>
    <property type="molecule type" value="Genomic_DNA"/>
</dbReference>
<protein>
    <submittedName>
        <fullName evidence="2">Uncharacterized protein</fullName>
    </submittedName>
</protein>
<proteinExistence type="predicted"/>
<gene>
    <name evidence="2" type="ORF">MPRM_19720</name>
</gene>
<evidence type="ECO:0000313" key="2">
    <source>
        <dbReference type="EMBL" id="BBZ44691.1"/>
    </source>
</evidence>
<dbReference type="AlphaFoldDB" id="A0A7I7YVC6"/>
<organism evidence="2 3">
    <name type="scientific">Mycobacterium parmense</name>
    <dbReference type="NCBI Taxonomy" id="185642"/>
    <lineage>
        <taxon>Bacteria</taxon>
        <taxon>Bacillati</taxon>
        <taxon>Actinomycetota</taxon>
        <taxon>Actinomycetes</taxon>
        <taxon>Mycobacteriales</taxon>
        <taxon>Mycobacteriaceae</taxon>
        <taxon>Mycobacterium</taxon>
        <taxon>Mycobacterium simiae complex</taxon>
    </lineage>
</organism>
<feature type="region of interest" description="Disordered" evidence="1">
    <location>
        <begin position="46"/>
        <end position="74"/>
    </location>
</feature>
<evidence type="ECO:0000256" key="1">
    <source>
        <dbReference type="SAM" id="MobiDB-lite"/>
    </source>
</evidence>
<dbReference type="Proteomes" id="UP000467105">
    <property type="component" value="Chromosome"/>
</dbReference>
<feature type="compositionally biased region" description="Basic residues" evidence="1">
    <location>
        <begin position="65"/>
        <end position="74"/>
    </location>
</feature>
<reference evidence="2 3" key="1">
    <citation type="journal article" date="2019" name="Emerg. Microbes Infect.">
        <title>Comprehensive subspecies identification of 175 nontuberculous mycobacteria species based on 7547 genomic profiles.</title>
        <authorList>
            <person name="Matsumoto Y."/>
            <person name="Kinjo T."/>
            <person name="Motooka D."/>
            <person name="Nabeya D."/>
            <person name="Jung N."/>
            <person name="Uechi K."/>
            <person name="Horii T."/>
            <person name="Iida T."/>
            <person name="Fujita J."/>
            <person name="Nakamura S."/>
        </authorList>
    </citation>
    <scope>NUCLEOTIDE SEQUENCE [LARGE SCALE GENOMIC DNA]</scope>
    <source>
        <strain evidence="2 3">JCM 14742</strain>
    </source>
</reference>
<accession>A0A7I7YVC6</accession>
<sequence>MFGRQAVGVGAGVDLPAQHVGDPPGAVGPRSAEGYWLRHAATLTRQGAVSGAPERGSERPGGLLRRARFGFHQR</sequence>
<evidence type="ECO:0000313" key="3">
    <source>
        <dbReference type="Proteomes" id="UP000467105"/>
    </source>
</evidence>
<name>A0A7I7YVC6_9MYCO</name>
<keyword evidence="3" id="KW-1185">Reference proteome</keyword>